<dbReference type="Gene3D" id="3.40.50.1220">
    <property type="entry name" value="TPP-binding domain"/>
    <property type="match status" value="1"/>
</dbReference>
<evidence type="ECO:0000256" key="2">
    <source>
        <dbReference type="PROSITE-ProRule" id="PRU00236"/>
    </source>
</evidence>
<gene>
    <name evidence="4" type="ORF">N1496_00735</name>
</gene>
<accession>A0ABY9LJB1</accession>
<evidence type="ECO:0000259" key="3">
    <source>
        <dbReference type="PROSITE" id="PS50305"/>
    </source>
</evidence>
<evidence type="ECO:0000256" key="1">
    <source>
        <dbReference type="ARBA" id="ARBA00023027"/>
    </source>
</evidence>
<proteinExistence type="predicted"/>
<dbReference type="SUPFAM" id="SSF52467">
    <property type="entry name" value="DHS-like NAD/FAD-binding domain"/>
    <property type="match status" value="1"/>
</dbReference>
<protein>
    <submittedName>
        <fullName evidence="4">NAD-dependent deacetylase</fullName>
    </submittedName>
</protein>
<keyword evidence="1" id="KW-0520">NAD</keyword>
<reference evidence="5" key="1">
    <citation type="submission" date="2022-10" db="EMBL/GenBank/DDBJ databases">
        <title>Streptococcus didelphis as causative of fatal infections in opossums (Didelphis albiventris).</title>
        <authorList>
            <person name="Breyer G.M."/>
            <person name="Da Silva M.E.R.J."/>
            <person name="Siqueira F.M."/>
        </authorList>
    </citation>
    <scope>NUCLEOTIDE SEQUENCE [LARGE SCALE GENOMIC DNA]</scope>
    <source>
        <strain evidence="5">LBVP101/21</strain>
    </source>
</reference>
<feature type="binding site" evidence="2">
    <location>
        <position position="153"/>
    </location>
    <ligand>
        <name>Zn(2+)</name>
        <dbReference type="ChEBI" id="CHEBI:29105"/>
    </ligand>
</feature>
<dbReference type="EMBL" id="CP110509">
    <property type="protein sequence ID" value="WMB28260.1"/>
    <property type="molecule type" value="Genomic_DNA"/>
</dbReference>
<feature type="binding site" evidence="2">
    <location>
        <position position="149"/>
    </location>
    <ligand>
        <name>Zn(2+)</name>
        <dbReference type="ChEBI" id="CHEBI:29105"/>
    </ligand>
</feature>
<dbReference type="InterPro" id="IPR026590">
    <property type="entry name" value="Ssirtuin_cat_dom"/>
</dbReference>
<comment type="caution">
    <text evidence="2">Lacks conserved residue(s) required for the propagation of feature annotation.</text>
</comment>
<evidence type="ECO:0000313" key="5">
    <source>
        <dbReference type="Proteomes" id="UP001238096"/>
    </source>
</evidence>
<name>A0ABY9LJB1_9STRE</name>
<evidence type="ECO:0000313" key="4">
    <source>
        <dbReference type="EMBL" id="WMB28260.1"/>
    </source>
</evidence>
<keyword evidence="2" id="KW-0862">Zinc</keyword>
<organism evidence="4 5">
    <name type="scientific">Streptococcus didelphis</name>
    <dbReference type="NCBI Taxonomy" id="102886"/>
    <lineage>
        <taxon>Bacteria</taxon>
        <taxon>Bacillati</taxon>
        <taxon>Bacillota</taxon>
        <taxon>Bacilli</taxon>
        <taxon>Lactobacillales</taxon>
        <taxon>Streptococcaceae</taxon>
        <taxon>Streptococcus</taxon>
    </lineage>
</organism>
<keyword evidence="2" id="KW-0479">Metal-binding</keyword>
<dbReference type="RefSeq" id="WP_083906188.1">
    <property type="nucleotide sequence ID" value="NZ_CP110509.1"/>
</dbReference>
<dbReference type="InterPro" id="IPR029035">
    <property type="entry name" value="DHS-like_NAD/FAD-binding_dom"/>
</dbReference>
<keyword evidence="5" id="KW-1185">Reference proteome</keyword>
<feature type="domain" description="Deacetylase sirtuin-type" evidence="3">
    <location>
        <begin position="12"/>
        <end position="296"/>
    </location>
</feature>
<dbReference type="Proteomes" id="UP001238096">
    <property type="component" value="Chromosome"/>
</dbReference>
<dbReference type="PROSITE" id="PS50305">
    <property type="entry name" value="SIRTUIN"/>
    <property type="match status" value="1"/>
</dbReference>
<feature type="binding site" evidence="2">
    <location>
        <position position="184"/>
    </location>
    <ligand>
        <name>Zn(2+)</name>
        <dbReference type="ChEBI" id="CHEBI:29105"/>
    </ligand>
</feature>
<feature type="binding site" evidence="2">
    <location>
        <position position="187"/>
    </location>
    <ligand>
        <name>Zn(2+)</name>
        <dbReference type="ChEBI" id="CHEBI:29105"/>
    </ligand>
</feature>
<sequence>MTVSNWITITHPQKNLTQAEQLAQLIKEADALVVGIGAGMSAADGFTYIGPRFETAFPDFIAKYHFLDMLQASLFDFEDWQEYWAFQSRFVALNYLDQPVGQSYLDLKEILETKDYHIITTNADNAFWVANYDPHNIFHIQGEYGLWQCSQHCHQQTYKDDNIIRQMIAEQKNMKVPNRLIPHCPKCGAPFEINKRNEEKGMVEDADFHAQKARYETFLSEHQEGKVLYLEIGVGHTTPQFIKHPFWKRVSENPNALFVTLNHKHYRMPLPIRQQSLELTQHIAQLIGSTKTIYQKS</sequence>